<feature type="transmembrane region" description="Helical" evidence="6">
    <location>
        <begin position="445"/>
        <end position="463"/>
    </location>
</feature>
<dbReference type="InParanoid" id="A0A066VKB2"/>
<dbReference type="OMA" id="DFDLWPP"/>
<evidence type="ECO:0000256" key="2">
    <source>
        <dbReference type="ARBA" id="ARBA00022692"/>
    </source>
</evidence>
<evidence type="ECO:0000256" key="3">
    <source>
        <dbReference type="ARBA" id="ARBA00022989"/>
    </source>
</evidence>
<dbReference type="HOGENOM" id="CLU_547413_0_0_1"/>
<feature type="transmembrane region" description="Helical" evidence="6">
    <location>
        <begin position="146"/>
        <end position="168"/>
    </location>
</feature>
<evidence type="ECO:0000313" key="7">
    <source>
        <dbReference type="EMBL" id="KDN42182.1"/>
    </source>
</evidence>
<protein>
    <recommendedName>
        <fullName evidence="9">RING-CH-type domain-containing protein</fullName>
    </recommendedName>
</protein>
<dbReference type="RefSeq" id="XP_013241963.1">
    <property type="nucleotide sequence ID" value="XM_013386509.1"/>
</dbReference>
<comment type="subcellular location">
    <subcellularLocation>
        <location evidence="1">Membrane</location>
        <topology evidence="1">Multi-pass membrane protein</topology>
    </subcellularLocation>
</comment>
<evidence type="ECO:0008006" key="9">
    <source>
        <dbReference type="Google" id="ProtNLM"/>
    </source>
</evidence>
<dbReference type="Gene3D" id="3.30.40.10">
    <property type="entry name" value="Zinc/RING finger domain, C3HC4 (zinc finger)"/>
    <property type="match status" value="1"/>
</dbReference>
<dbReference type="PANTHER" id="PTHR46283">
    <property type="entry name" value="E3 UBIQUITIN-PROTEIN LIGASE MARCH5"/>
    <property type="match status" value="1"/>
</dbReference>
<organism evidence="7 8">
    <name type="scientific">Tilletiaria anomala (strain ATCC 24038 / CBS 436.72 / UBC 951)</name>
    <dbReference type="NCBI Taxonomy" id="1037660"/>
    <lineage>
        <taxon>Eukaryota</taxon>
        <taxon>Fungi</taxon>
        <taxon>Dikarya</taxon>
        <taxon>Basidiomycota</taxon>
        <taxon>Ustilaginomycotina</taxon>
        <taxon>Exobasidiomycetes</taxon>
        <taxon>Georgefischeriales</taxon>
        <taxon>Tilletiariaceae</taxon>
        <taxon>Tilletiaria</taxon>
    </lineage>
</organism>
<reference evidence="7 8" key="1">
    <citation type="submission" date="2014-05" db="EMBL/GenBank/DDBJ databases">
        <title>Draft genome sequence of a rare smut relative, Tilletiaria anomala UBC 951.</title>
        <authorList>
            <consortium name="DOE Joint Genome Institute"/>
            <person name="Toome M."/>
            <person name="Kuo A."/>
            <person name="Henrissat B."/>
            <person name="Lipzen A."/>
            <person name="Tritt A."/>
            <person name="Yoshinaga Y."/>
            <person name="Zane M."/>
            <person name="Barry K."/>
            <person name="Grigoriev I.V."/>
            <person name="Spatafora J.W."/>
            <person name="Aimea M.C."/>
        </authorList>
    </citation>
    <scope>NUCLEOTIDE SEQUENCE [LARGE SCALE GENOMIC DNA]</scope>
    <source>
        <strain evidence="7 8">UBC 951</strain>
    </source>
</reference>
<evidence type="ECO:0000256" key="6">
    <source>
        <dbReference type="SAM" id="Phobius"/>
    </source>
</evidence>
<dbReference type="EMBL" id="JMSN01000072">
    <property type="protein sequence ID" value="KDN42182.1"/>
    <property type="molecule type" value="Genomic_DNA"/>
</dbReference>
<dbReference type="OrthoDB" id="5817083at2759"/>
<sequence>MSEAGPSRNVRSAKSTRPIMAADVRSKTCWICSDDEEEAHNGSNRAECTPHYVQDPLGGNAGGSGQHGRNGTGTRKRFVHACGCTLVAHETCLLAWIEQCRRKASNSQASIKCPQCQVPYKVLENKPLMLSVFERVNDLIEWSLPYFGAGTILGSIFFVSTAYGCVAIKLFMGKDAAHRLLASPWPWHFWVDIPGIPFALIGSRLRIFDSFTFWLPTLAVMPAFHLPMIITARMLDHGNSVKWERITTHSSVAKRWPPNPALTLLLAPWFRSVYGVIKRTIYASVLRSMSPKSGRRATQQGRGARGGENAAVDAQGQAPIDQLRARRVVVIRAGAENEMLQAPVPPPGVDAIREELVQVERQMDQPVHYREDGDNDSDEDMEEGAQDQLMRLIAGGRMPRQPEPQLIQQVHNNNNNNARVDNGNVDHGVQLQQTVYVSPRSIGRLCLGALAMPGIAASMGLVIKQLARKSSWLAHFLGLMPAHFARAGERGATALRGASPLSSLWSGGASNSNALLISSGSWEGFSGFDDLEPVWWRNAVGVALYVIIKDVGVLLYRYMKIRQHRRKSIKDIPFDPKQVDGLDLKESAR</sequence>
<name>A0A066VKB2_TILAU</name>
<dbReference type="STRING" id="1037660.A0A066VKB2"/>
<proteinExistence type="predicted"/>
<dbReference type="GeneID" id="25266618"/>
<evidence type="ECO:0000256" key="1">
    <source>
        <dbReference type="ARBA" id="ARBA00004141"/>
    </source>
</evidence>
<keyword evidence="2 6" id="KW-0812">Transmembrane</keyword>
<dbReference type="GO" id="GO:0016020">
    <property type="term" value="C:membrane"/>
    <property type="evidence" value="ECO:0007669"/>
    <property type="project" value="UniProtKB-SubCell"/>
</dbReference>
<evidence type="ECO:0000313" key="8">
    <source>
        <dbReference type="Proteomes" id="UP000027361"/>
    </source>
</evidence>
<dbReference type="InterPro" id="IPR013083">
    <property type="entry name" value="Znf_RING/FYVE/PHD"/>
</dbReference>
<evidence type="ECO:0000256" key="4">
    <source>
        <dbReference type="ARBA" id="ARBA00023136"/>
    </source>
</evidence>
<keyword evidence="3 6" id="KW-1133">Transmembrane helix</keyword>
<keyword evidence="4 6" id="KW-0472">Membrane</keyword>
<dbReference type="AlphaFoldDB" id="A0A066VKB2"/>
<comment type="caution">
    <text evidence="7">The sequence shown here is derived from an EMBL/GenBank/DDBJ whole genome shotgun (WGS) entry which is preliminary data.</text>
</comment>
<feature type="transmembrane region" description="Helical" evidence="6">
    <location>
        <begin position="535"/>
        <end position="556"/>
    </location>
</feature>
<feature type="transmembrane region" description="Helical" evidence="6">
    <location>
        <begin position="189"/>
        <end position="207"/>
    </location>
</feature>
<feature type="region of interest" description="Disordered" evidence="5">
    <location>
        <begin position="292"/>
        <end position="317"/>
    </location>
</feature>
<evidence type="ECO:0000256" key="5">
    <source>
        <dbReference type="SAM" id="MobiDB-lite"/>
    </source>
</evidence>
<keyword evidence="8" id="KW-1185">Reference proteome</keyword>
<feature type="transmembrane region" description="Helical" evidence="6">
    <location>
        <begin position="213"/>
        <end position="235"/>
    </location>
</feature>
<accession>A0A066VKB2</accession>
<dbReference type="Proteomes" id="UP000027361">
    <property type="component" value="Unassembled WGS sequence"/>
</dbReference>
<gene>
    <name evidence="7" type="ORF">K437DRAFT_275219</name>
</gene>